<dbReference type="Pfam" id="PF03097">
    <property type="entry name" value="BRO1"/>
    <property type="match status" value="1"/>
</dbReference>
<dbReference type="RefSeq" id="XP_010476327.1">
    <property type="nucleotide sequence ID" value="XM_010478025.1"/>
</dbReference>
<accession>A0ABM0WUF9</accession>
<dbReference type="InterPro" id="IPR038499">
    <property type="entry name" value="BRO1_sf"/>
</dbReference>
<dbReference type="Proteomes" id="UP000694864">
    <property type="component" value="Chromosome 17"/>
</dbReference>
<feature type="domain" description="BRO1" evidence="2">
    <location>
        <begin position="4"/>
        <end position="371"/>
    </location>
</feature>
<evidence type="ECO:0000259" key="2">
    <source>
        <dbReference type="PROSITE" id="PS51180"/>
    </source>
</evidence>
<proteinExistence type="inferred from homology"/>
<dbReference type="GeneID" id="104755614"/>
<evidence type="ECO:0000313" key="3">
    <source>
        <dbReference type="Proteomes" id="UP000694864"/>
    </source>
</evidence>
<evidence type="ECO:0000256" key="1">
    <source>
        <dbReference type="ARBA" id="ARBA00008901"/>
    </source>
</evidence>
<dbReference type="SMART" id="SM01041">
    <property type="entry name" value="BRO1"/>
    <property type="match status" value="1"/>
</dbReference>
<dbReference type="PANTHER" id="PTHR23032">
    <property type="entry name" value="BRO1 DOMAIN-CONTAINING PROTEIN BROX"/>
    <property type="match status" value="1"/>
</dbReference>
<dbReference type="Gene3D" id="1.25.40.280">
    <property type="entry name" value="alix/aip1 like domains"/>
    <property type="match status" value="1"/>
</dbReference>
<evidence type="ECO:0000313" key="4">
    <source>
        <dbReference type="RefSeq" id="XP_010476327.1"/>
    </source>
</evidence>
<reference evidence="3" key="1">
    <citation type="journal article" date="2014" name="Nat. Commun.">
        <title>The emerging biofuel crop Camelina sativa retains a highly undifferentiated hexaploid genome structure.</title>
        <authorList>
            <person name="Kagale S."/>
            <person name="Koh C."/>
            <person name="Nixon J."/>
            <person name="Bollina V."/>
            <person name="Clarke W.E."/>
            <person name="Tuteja R."/>
            <person name="Spillane C."/>
            <person name="Robinson S.J."/>
            <person name="Links M.G."/>
            <person name="Clarke C."/>
            <person name="Higgins E.E."/>
            <person name="Huebert T."/>
            <person name="Sharpe A.G."/>
            <person name="Parkin I.A."/>
        </authorList>
    </citation>
    <scope>NUCLEOTIDE SEQUENCE [LARGE SCALE GENOMIC DNA]</scope>
    <source>
        <strain evidence="3">cv. DH55</strain>
    </source>
</reference>
<reference evidence="4" key="2">
    <citation type="submission" date="2025-08" db="UniProtKB">
        <authorList>
            <consortium name="RefSeq"/>
        </authorList>
    </citation>
    <scope>IDENTIFICATION</scope>
    <source>
        <tissue evidence="4">Leaf</tissue>
    </source>
</reference>
<dbReference type="PANTHER" id="PTHR23032:SF20">
    <property type="entry name" value="ENDOSOMAL TARGETING BRO1-LIKE DOMAIN-CONTAINING PROTEIN"/>
    <property type="match status" value="1"/>
</dbReference>
<name>A0ABM0WUF9_CAMSA</name>
<gene>
    <name evidence="4" type="primary">LOC104755614</name>
</gene>
<dbReference type="PROSITE" id="PS51180">
    <property type="entry name" value="BRO1"/>
    <property type="match status" value="1"/>
</dbReference>
<dbReference type="InterPro" id="IPR038898">
    <property type="entry name" value="BROX"/>
</dbReference>
<dbReference type="CDD" id="cd09247">
    <property type="entry name" value="BRO1_Alix_like_2"/>
    <property type="match status" value="1"/>
</dbReference>
<dbReference type="InterPro" id="IPR004328">
    <property type="entry name" value="BRO1_dom"/>
</dbReference>
<sequence>MTMMKYLIPEPKTKEILFQNTLQTSSAITLGEFRELSGRRKAVEEFVNKTTSAASRVIYGGASHCDQDIQKLRKYLPVLLNLVRYADNIKRVSNLKIKWSSGLISQTLIQRTCPKFFQVDNIMFELAMVTFVFAVKLRERAMELGSTTKYKDSVTVYREASGVFHHLSQEILPSLKNCVPPGKLPELTPPLCSSLSLLCLAEGQAVTTKNAEESGTSASLLSKLHFGVSQLLSEAYAHLSSRANGDFKDLSTRFLEYVSTLGAFHELKSQKYLAEVLESEDRIGDAIGVLRRALAAVKKSTPWKDDTWISIFKKEREEVTKTMTKYEKLNDSMILQKIPINIEIPYPEGRKIVELIAYTPTRLEQELRIKS</sequence>
<protein>
    <submittedName>
        <fullName evidence="4">Uncharacterized protein LOC104755614</fullName>
    </submittedName>
</protein>
<organism evidence="3 4">
    <name type="scientific">Camelina sativa</name>
    <name type="common">False flax</name>
    <name type="synonym">Myagrum sativum</name>
    <dbReference type="NCBI Taxonomy" id="90675"/>
    <lineage>
        <taxon>Eukaryota</taxon>
        <taxon>Viridiplantae</taxon>
        <taxon>Streptophyta</taxon>
        <taxon>Embryophyta</taxon>
        <taxon>Tracheophyta</taxon>
        <taxon>Spermatophyta</taxon>
        <taxon>Magnoliopsida</taxon>
        <taxon>eudicotyledons</taxon>
        <taxon>Gunneridae</taxon>
        <taxon>Pentapetalae</taxon>
        <taxon>rosids</taxon>
        <taxon>malvids</taxon>
        <taxon>Brassicales</taxon>
        <taxon>Brassicaceae</taxon>
        <taxon>Camelineae</taxon>
        <taxon>Camelina</taxon>
    </lineage>
</organism>
<keyword evidence="3" id="KW-1185">Reference proteome</keyword>
<comment type="similarity">
    <text evidence="1">Belongs to the BROX family.</text>
</comment>